<dbReference type="EMBL" id="NKUJ01000019">
    <property type="protein sequence ID" value="RMJ18430.1"/>
    <property type="molecule type" value="Genomic_DNA"/>
</dbReference>
<dbReference type="AlphaFoldDB" id="A0A3M2SLK2"/>
<accession>A0A3M2SLK2</accession>
<protein>
    <submittedName>
        <fullName evidence="1">Uncharacterized protein</fullName>
    </submittedName>
</protein>
<proteinExistence type="predicted"/>
<organism evidence="1 2">
    <name type="scientific">Fusarium kuroshium</name>
    <dbReference type="NCBI Taxonomy" id="2010991"/>
    <lineage>
        <taxon>Eukaryota</taxon>
        <taxon>Fungi</taxon>
        <taxon>Dikarya</taxon>
        <taxon>Ascomycota</taxon>
        <taxon>Pezizomycotina</taxon>
        <taxon>Sordariomycetes</taxon>
        <taxon>Hypocreomycetidae</taxon>
        <taxon>Hypocreales</taxon>
        <taxon>Nectriaceae</taxon>
        <taxon>Fusarium</taxon>
        <taxon>Fusarium solani species complex</taxon>
    </lineage>
</organism>
<reference evidence="1 2" key="1">
    <citation type="submission" date="2017-06" db="EMBL/GenBank/DDBJ databases">
        <title>Comparative genomic analysis of Ambrosia Fusariam Clade fungi.</title>
        <authorList>
            <person name="Stajich J.E."/>
            <person name="Carrillo J."/>
            <person name="Kijimoto T."/>
            <person name="Eskalen A."/>
            <person name="O'Donnell K."/>
            <person name="Kasson M."/>
        </authorList>
    </citation>
    <scope>NUCLEOTIDE SEQUENCE [LARGE SCALE GENOMIC DNA]</scope>
    <source>
        <strain evidence="1">UCR3666</strain>
    </source>
</reference>
<evidence type="ECO:0000313" key="1">
    <source>
        <dbReference type="EMBL" id="RMJ18430.1"/>
    </source>
</evidence>
<sequence>MRLKSIDNNNIKFGVISHLVAETGPSHYPSINDDLHRRVCYPGFNYDKEHLFMGLRLSAARRRQEG</sequence>
<keyword evidence="2" id="KW-1185">Reference proteome</keyword>
<comment type="caution">
    <text evidence="1">The sequence shown here is derived from an EMBL/GenBank/DDBJ whole genome shotgun (WGS) entry which is preliminary data.</text>
</comment>
<evidence type="ECO:0000313" key="2">
    <source>
        <dbReference type="Proteomes" id="UP000277212"/>
    </source>
</evidence>
<name>A0A3M2SLK2_9HYPO</name>
<dbReference type="Proteomes" id="UP000277212">
    <property type="component" value="Unassembled WGS sequence"/>
</dbReference>
<gene>
    <name evidence="1" type="ORF">CDV36_001916</name>
</gene>
<dbReference type="OrthoDB" id="432010at2759"/>